<feature type="transmembrane region" description="Helical" evidence="6">
    <location>
        <begin position="66"/>
        <end position="86"/>
    </location>
</feature>
<feature type="transmembrane region" description="Helical" evidence="6">
    <location>
        <begin position="247"/>
        <end position="269"/>
    </location>
</feature>
<dbReference type="InterPro" id="IPR005178">
    <property type="entry name" value="Ostalpha/TMEM184C"/>
</dbReference>
<protein>
    <submittedName>
        <fullName evidence="7">DUF300-domain-containing protein</fullName>
    </submittedName>
</protein>
<reference evidence="7 8" key="1">
    <citation type="submission" date="2018-02" db="EMBL/GenBank/DDBJ databases">
        <title>The genomes of Aspergillus section Nigri reveals drivers in fungal speciation.</title>
        <authorList>
            <consortium name="DOE Joint Genome Institute"/>
            <person name="Vesth T.C."/>
            <person name="Nybo J."/>
            <person name="Theobald S."/>
            <person name="Brandl J."/>
            <person name="Frisvad J.C."/>
            <person name="Nielsen K.F."/>
            <person name="Lyhne E.K."/>
            <person name="Kogle M.E."/>
            <person name="Kuo A."/>
            <person name="Riley R."/>
            <person name="Clum A."/>
            <person name="Nolan M."/>
            <person name="Lipzen A."/>
            <person name="Salamov A."/>
            <person name="Henrissat B."/>
            <person name="Wiebenga A."/>
            <person name="De vries R.P."/>
            <person name="Grigoriev I.V."/>
            <person name="Mortensen U.H."/>
            <person name="Andersen M.R."/>
            <person name="Baker S.E."/>
        </authorList>
    </citation>
    <scope>NUCLEOTIDE SEQUENCE [LARGE SCALE GENOMIC DNA]</scope>
    <source>
        <strain evidence="7 8">CBS 707.79</strain>
    </source>
</reference>
<proteinExistence type="predicted"/>
<gene>
    <name evidence="7" type="ORF">BO71DRAFT_398183</name>
</gene>
<feature type="compositionally biased region" description="Basic and acidic residues" evidence="5">
    <location>
        <begin position="429"/>
        <end position="438"/>
    </location>
</feature>
<accession>A0A319E3R4</accession>
<evidence type="ECO:0000313" key="8">
    <source>
        <dbReference type="Proteomes" id="UP000247810"/>
    </source>
</evidence>
<dbReference type="GO" id="GO:0016020">
    <property type="term" value="C:membrane"/>
    <property type="evidence" value="ECO:0007669"/>
    <property type="project" value="UniProtKB-SubCell"/>
</dbReference>
<feature type="transmembrane region" description="Helical" evidence="6">
    <location>
        <begin position="281"/>
        <end position="302"/>
    </location>
</feature>
<dbReference type="Pfam" id="PF03619">
    <property type="entry name" value="Solute_trans_a"/>
    <property type="match status" value="1"/>
</dbReference>
<sequence>MSGLVCNSTTEDQTITEIPLWTNGYTFHHLCLFIGGAFTVFAWVISFVLILSHATHYSRPVEQRHIIRIVLMIPIYSSVSWLSIYYYKVSVYFNIVGYCYEAFAISSFFTLLCQYIGPDLHSQKEYFRTITPKQWIWPLPWLQKCSGGEQGIWRTPRSGLTWFNVIWFGVFQYCLLRVLMTTIAVIAQHFDVYCEETLNPAFAYVWILAIDWIAVCVAMYCLVQFYVQIKETISHYSPFLKLLSIKIVIFLSFWQSSVISVLTSIGLITTSNKVQSPDLTVGLPDLLICIEMAFVSILHLWAYSWYIYTIPEASDLYGGAKQPIYHGGRWGMKAVVDSINPLDLVQAVSRGIRWMFVGRKTRMVDDPSYYPDTIALNSTHGGAVPGVGATEATIGRRAAGPGDGRYGGARFGEEGKGFADRNSGSHSIGEFEDHHHDQDRMDELDARPTAHEFV</sequence>
<evidence type="ECO:0000256" key="5">
    <source>
        <dbReference type="SAM" id="MobiDB-lite"/>
    </source>
</evidence>
<evidence type="ECO:0000256" key="3">
    <source>
        <dbReference type="ARBA" id="ARBA00022989"/>
    </source>
</evidence>
<feature type="transmembrane region" description="Helical" evidence="6">
    <location>
        <begin position="202"/>
        <end position="227"/>
    </location>
</feature>
<evidence type="ECO:0000256" key="1">
    <source>
        <dbReference type="ARBA" id="ARBA00004141"/>
    </source>
</evidence>
<name>A0A319E3R4_9EURO</name>
<feature type="compositionally biased region" description="Gly residues" evidence="5">
    <location>
        <begin position="401"/>
        <end position="410"/>
    </location>
</feature>
<keyword evidence="3 6" id="KW-1133">Transmembrane helix</keyword>
<feature type="transmembrane region" description="Helical" evidence="6">
    <location>
        <begin position="92"/>
        <end position="116"/>
    </location>
</feature>
<dbReference type="EMBL" id="KZ825856">
    <property type="protein sequence ID" value="PYH95268.1"/>
    <property type="molecule type" value="Genomic_DNA"/>
</dbReference>
<dbReference type="SMART" id="SM01417">
    <property type="entry name" value="Solute_trans_a"/>
    <property type="match status" value="1"/>
</dbReference>
<organism evidence="7 8">
    <name type="scientific">Aspergillus ellipticus CBS 707.79</name>
    <dbReference type="NCBI Taxonomy" id="1448320"/>
    <lineage>
        <taxon>Eukaryota</taxon>
        <taxon>Fungi</taxon>
        <taxon>Dikarya</taxon>
        <taxon>Ascomycota</taxon>
        <taxon>Pezizomycotina</taxon>
        <taxon>Eurotiomycetes</taxon>
        <taxon>Eurotiomycetidae</taxon>
        <taxon>Eurotiales</taxon>
        <taxon>Aspergillaceae</taxon>
        <taxon>Aspergillus</taxon>
        <taxon>Aspergillus subgen. Circumdati</taxon>
    </lineage>
</organism>
<dbReference type="AlphaFoldDB" id="A0A319E3R4"/>
<dbReference type="PANTHER" id="PTHR23423">
    <property type="entry name" value="ORGANIC SOLUTE TRANSPORTER-RELATED"/>
    <property type="match status" value="1"/>
</dbReference>
<evidence type="ECO:0000256" key="6">
    <source>
        <dbReference type="SAM" id="Phobius"/>
    </source>
</evidence>
<keyword evidence="4 6" id="KW-0472">Membrane</keyword>
<comment type="subcellular location">
    <subcellularLocation>
        <location evidence="1">Membrane</location>
        <topology evidence="1">Multi-pass membrane protein</topology>
    </subcellularLocation>
</comment>
<dbReference type="STRING" id="1448320.A0A319E3R4"/>
<evidence type="ECO:0000256" key="2">
    <source>
        <dbReference type="ARBA" id="ARBA00022692"/>
    </source>
</evidence>
<evidence type="ECO:0000313" key="7">
    <source>
        <dbReference type="EMBL" id="PYH95268.1"/>
    </source>
</evidence>
<dbReference type="OrthoDB" id="5348404at2759"/>
<keyword evidence="2 6" id="KW-0812">Transmembrane</keyword>
<feature type="transmembrane region" description="Helical" evidence="6">
    <location>
        <begin position="27"/>
        <end position="54"/>
    </location>
</feature>
<keyword evidence="8" id="KW-1185">Reference proteome</keyword>
<dbReference type="VEuPathDB" id="FungiDB:BO71DRAFT_398183"/>
<dbReference type="Proteomes" id="UP000247810">
    <property type="component" value="Unassembled WGS sequence"/>
</dbReference>
<evidence type="ECO:0000256" key="4">
    <source>
        <dbReference type="ARBA" id="ARBA00023136"/>
    </source>
</evidence>
<feature type="region of interest" description="Disordered" evidence="5">
    <location>
        <begin position="394"/>
        <end position="438"/>
    </location>
</feature>
<feature type="transmembrane region" description="Helical" evidence="6">
    <location>
        <begin position="162"/>
        <end position="190"/>
    </location>
</feature>